<protein>
    <submittedName>
        <fullName evidence="1">Uncharacterized protein</fullName>
    </submittedName>
</protein>
<evidence type="ECO:0000313" key="1">
    <source>
        <dbReference type="EMBL" id="KAJ3812065.1"/>
    </source>
</evidence>
<gene>
    <name evidence="1" type="ORF">F5876DRAFT_64264</name>
</gene>
<keyword evidence="2" id="KW-1185">Reference proteome</keyword>
<accession>A0ACC1U4V5</accession>
<proteinExistence type="predicted"/>
<dbReference type="Proteomes" id="UP001163835">
    <property type="component" value="Unassembled WGS sequence"/>
</dbReference>
<sequence length="113" mass="12453">MILPKSQIKRSLSAITGEPEIIATPTPTYRTSHFNRGQILIRLISVCLVIMSSLSVCNLIRKYLNASTAFVLARDLLQLPLYLSPVSGLLGVGGMMIYDNANLVEVRALDTQY</sequence>
<name>A0ACC1U4V5_9AGAR</name>
<comment type="caution">
    <text evidence="1">The sequence shown here is derived from an EMBL/GenBank/DDBJ whole genome shotgun (WGS) entry which is preliminary data.</text>
</comment>
<evidence type="ECO:0000313" key="2">
    <source>
        <dbReference type="Proteomes" id="UP001163835"/>
    </source>
</evidence>
<organism evidence="1 2">
    <name type="scientific">Lentinula aff. lateritia</name>
    <dbReference type="NCBI Taxonomy" id="2804960"/>
    <lineage>
        <taxon>Eukaryota</taxon>
        <taxon>Fungi</taxon>
        <taxon>Dikarya</taxon>
        <taxon>Basidiomycota</taxon>
        <taxon>Agaricomycotina</taxon>
        <taxon>Agaricomycetes</taxon>
        <taxon>Agaricomycetidae</taxon>
        <taxon>Agaricales</taxon>
        <taxon>Marasmiineae</taxon>
        <taxon>Omphalotaceae</taxon>
        <taxon>Lentinula</taxon>
    </lineage>
</organism>
<dbReference type="EMBL" id="MU795035">
    <property type="protein sequence ID" value="KAJ3812065.1"/>
    <property type="molecule type" value="Genomic_DNA"/>
</dbReference>
<reference evidence="1" key="1">
    <citation type="submission" date="2022-09" db="EMBL/GenBank/DDBJ databases">
        <title>A Global Phylogenomic Analysis of the Shiitake Genus Lentinula.</title>
        <authorList>
            <consortium name="DOE Joint Genome Institute"/>
            <person name="Sierra-Patev S."/>
            <person name="Min B."/>
            <person name="Naranjo-Ortiz M."/>
            <person name="Looney B."/>
            <person name="Konkel Z."/>
            <person name="Slot J.C."/>
            <person name="Sakamoto Y."/>
            <person name="Steenwyk J.L."/>
            <person name="Rokas A."/>
            <person name="Carro J."/>
            <person name="Camarero S."/>
            <person name="Ferreira P."/>
            <person name="Molpeceres G."/>
            <person name="Ruiz-Duenas F.J."/>
            <person name="Serrano A."/>
            <person name="Henrissat B."/>
            <person name="Drula E."/>
            <person name="Hughes K.W."/>
            <person name="Mata J.L."/>
            <person name="Ishikawa N.K."/>
            <person name="Vargas-Isla R."/>
            <person name="Ushijima S."/>
            <person name="Smith C.A."/>
            <person name="Ahrendt S."/>
            <person name="Andreopoulos W."/>
            <person name="He G."/>
            <person name="Labutti K."/>
            <person name="Lipzen A."/>
            <person name="Ng V."/>
            <person name="Riley R."/>
            <person name="Sandor L."/>
            <person name="Barry K."/>
            <person name="Martinez A.T."/>
            <person name="Xiao Y."/>
            <person name="Gibbons J.G."/>
            <person name="Terashima K."/>
            <person name="Grigoriev I.V."/>
            <person name="Hibbett D.S."/>
        </authorList>
    </citation>
    <scope>NUCLEOTIDE SEQUENCE</scope>
    <source>
        <strain evidence="1">TMI1499</strain>
    </source>
</reference>